<evidence type="ECO:0000313" key="3">
    <source>
        <dbReference type="Proteomes" id="UP001597641"/>
    </source>
</evidence>
<comment type="caution">
    <text evidence="2">The sequence shown here is derived from an EMBL/GenBank/DDBJ whole genome shotgun (WGS) entry which is preliminary data.</text>
</comment>
<feature type="transmembrane region" description="Helical" evidence="1">
    <location>
        <begin position="73"/>
        <end position="93"/>
    </location>
</feature>
<feature type="transmembrane region" description="Helical" evidence="1">
    <location>
        <begin position="136"/>
        <end position="153"/>
    </location>
</feature>
<reference evidence="3" key="1">
    <citation type="journal article" date="2019" name="Int. J. Syst. Evol. Microbiol.">
        <title>The Global Catalogue of Microorganisms (GCM) 10K type strain sequencing project: providing services to taxonomists for standard genome sequencing and annotation.</title>
        <authorList>
            <consortium name="The Broad Institute Genomics Platform"/>
            <consortium name="The Broad Institute Genome Sequencing Center for Infectious Disease"/>
            <person name="Wu L."/>
            <person name="Ma J."/>
        </authorList>
    </citation>
    <scope>NUCLEOTIDE SEQUENCE [LARGE SCALE GENOMIC DNA]</scope>
    <source>
        <strain evidence="3">KCTC 23984</strain>
    </source>
</reference>
<keyword evidence="1" id="KW-0812">Transmembrane</keyword>
<keyword evidence="3" id="KW-1185">Reference proteome</keyword>
<organism evidence="2 3">
    <name type="scientific">Pontibacter toksunensis</name>
    <dbReference type="NCBI Taxonomy" id="1332631"/>
    <lineage>
        <taxon>Bacteria</taxon>
        <taxon>Pseudomonadati</taxon>
        <taxon>Bacteroidota</taxon>
        <taxon>Cytophagia</taxon>
        <taxon>Cytophagales</taxon>
        <taxon>Hymenobacteraceae</taxon>
        <taxon>Pontibacter</taxon>
    </lineage>
</organism>
<accession>A0ABW6BWC1</accession>
<name>A0ABW6BWC1_9BACT</name>
<proteinExistence type="predicted"/>
<protein>
    <submittedName>
        <fullName evidence="2">TssN family type VI secretion system protein</fullName>
    </submittedName>
</protein>
<sequence length="291" mass="34132">MEKMFTQELTKTVLLLGMAAAGASALLVKLIMKMQGSFKAFRKATIVYLLIAFLLFSAIACLAVWSVLKNQQFYYLLYQAYFLLLGIVHVYWMREHLKWSGNRKAFWSELLFTMITGVLGSIGFILVYRFFNYDGLEYIMATSIICFIIPWFVNKTFVSALEIPPSLLKQWFYPVGEEIEEPDEDKLKNLLVISFVFQKQMTDPHETNFRAKAPVDMEMGELFYYFINDYNERHPHDKIEYINDSGEPYGWVFYKKPLFSLLQKRFIDADKTIYSNGIRENNVIICRRSLN</sequence>
<dbReference type="RefSeq" id="WP_377483207.1">
    <property type="nucleotide sequence ID" value="NZ_JBHUOX010000005.1"/>
</dbReference>
<feature type="transmembrane region" description="Helical" evidence="1">
    <location>
        <begin position="12"/>
        <end position="32"/>
    </location>
</feature>
<feature type="transmembrane region" description="Helical" evidence="1">
    <location>
        <begin position="105"/>
        <end position="130"/>
    </location>
</feature>
<keyword evidence="1" id="KW-0472">Membrane</keyword>
<dbReference type="Pfam" id="PF17555">
    <property type="entry name" value="TssN"/>
    <property type="match status" value="1"/>
</dbReference>
<feature type="transmembrane region" description="Helical" evidence="1">
    <location>
        <begin position="44"/>
        <end position="67"/>
    </location>
</feature>
<evidence type="ECO:0000313" key="2">
    <source>
        <dbReference type="EMBL" id="MFD3000318.1"/>
    </source>
</evidence>
<keyword evidence="1" id="KW-1133">Transmembrane helix</keyword>
<dbReference type="InterPro" id="IPR035177">
    <property type="entry name" value="TssN"/>
</dbReference>
<dbReference type="Proteomes" id="UP001597641">
    <property type="component" value="Unassembled WGS sequence"/>
</dbReference>
<evidence type="ECO:0000256" key="1">
    <source>
        <dbReference type="SAM" id="Phobius"/>
    </source>
</evidence>
<gene>
    <name evidence="2" type="ORF">ACFS7Z_08100</name>
</gene>
<dbReference type="EMBL" id="JBHUOX010000005">
    <property type="protein sequence ID" value="MFD3000318.1"/>
    <property type="molecule type" value="Genomic_DNA"/>
</dbReference>